<name>A0A098AV55_DESHA</name>
<dbReference type="AlphaFoldDB" id="A0A098AV55"/>
<evidence type="ECO:0000313" key="5">
    <source>
        <dbReference type="EMBL" id="CDW99937.1"/>
    </source>
</evidence>
<feature type="domain" description="4Fe-4S ferredoxin-type" evidence="4">
    <location>
        <begin position="5"/>
        <end position="34"/>
    </location>
</feature>
<dbReference type="PROSITE" id="PS51379">
    <property type="entry name" value="4FE4S_FER_2"/>
    <property type="match status" value="2"/>
</dbReference>
<dbReference type="Pfam" id="PF10865">
    <property type="entry name" value="DUF2703"/>
    <property type="match status" value="1"/>
</dbReference>
<dbReference type="EMBL" id="LK996017">
    <property type="protein sequence ID" value="CDW99937.1"/>
    <property type="molecule type" value="Genomic_DNA"/>
</dbReference>
<keyword evidence="2" id="KW-0408">Iron</keyword>
<feature type="domain" description="4Fe-4S ferredoxin-type" evidence="4">
    <location>
        <begin position="35"/>
        <end position="66"/>
    </location>
</feature>
<dbReference type="InterPro" id="IPR017900">
    <property type="entry name" value="4Fe4S_Fe_S_CS"/>
</dbReference>
<evidence type="ECO:0000256" key="2">
    <source>
        <dbReference type="ARBA" id="ARBA00023004"/>
    </source>
</evidence>
<evidence type="ECO:0000256" key="1">
    <source>
        <dbReference type="ARBA" id="ARBA00022723"/>
    </source>
</evidence>
<evidence type="ECO:0000259" key="4">
    <source>
        <dbReference type="PROSITE" id="PS51379"/>
    </source>
</evidence>
<protein>
    <submittedName>
        <fullName evidence="5">Ferredoxin</fullName>
    </submittedName>
</protein>
<dbReference type="RefSeq" id="WP_208925073.1">
    <property type="nucleotide sequence ID" value="NZ_LK996017.1"/>
</dbReference>
<reference evidence="5" key="1">
    <citation type="submission" date="2014-07" db="EMBL/GenBank/DDBJ databases">
        <authorList>
            <person name="Hornung V.Bastian."/>
        </authorList>
    </citation>
    <scope>NUCLEOTIDE SEQUENCE</scope>
    <source>
        <strain evidence="5">PCE-S</strain>
    </source>
</reference>
<sequence>MAKTWYPVVDYLKCTECGTCILKCPHGVYDTAKAPLPVVKTPEACNDHCHGCGNRCPAGAITYVGDDTGWTPTNGVKETESSCCSCGYNNDVTDKKAVVEYLYLDLQTCDRCIGTDNVLDEVMTILTPSLKIAGYGVEYNKIEMETLELAERYQFLSSPTIRVNGRDICTSVKENSCGCCSEISGTDVDCRVFEYNGEAYEVPPKEMLAGAILRAVFGQSEDECSYGAYELPDNLKTFFEGKKNKSECSCGGNCR</sequence>
<dbReference type="SUPFAM" id="SSF54862">
    <property type="entry name" value="4Fe-4S ferredoxins"/>
    <property type="match status" value="1"/>
</dbReference>
<dbReference type="PROSITE" id="PS00198">
    <property type="entry name" value="4FE4S_FER_1"/>
    <property type="match status" value="1"/>
</dbReference>
<organism evidence="5">
    <name type="scientific">Desulfitobacterium hafniense</name>
    <name type="common">Desulfitobacterium frappieri</name>
    <dbReference type="NCBI Taxonomy" id="49338"/>
    <lineage>
        <taxon>Bacteria</taxon>
        <taxon>Bacillati</taxon>
        <taxon>Bacillota</taxon>
        <taxon>Clostridia</taxon>
        <taxon>Eubacteriales</taxon>
        <taxon>Desulfitobacteriaceae</taxon>
        <taxon>Desulfitobacterium</taxon>
    </lineage>
</organism>
<proteinExistence type="predicted"/>
<keyword evidence="1" id="KW-0479">Metal-binding</keyword>
<dbReference type="PATRIC" id="fig|49338.4.peg.55"/>
<keyword evidence="3" id="KW-0411">Iron-sulfur</keyword>
<accession>A0A098AV55</accession>
<dbReference type="InterPro" id="IPR017896">
    <property type="entry name" value="4Fe4S_Fe-S-bd"/>
</dbReference>
<dbReference type="GO" id="GO:0051536">
    <property type="term" value="F:iron-sulfur cluster binding"/>
    <property type="evidence" value="ECO:0007669"/>
    <property type="project" value="UniProtKB-KW"/>
</dbReference>
<dbReference type="Gene3D" id="3.30.70.20">
    <property type="match status" value="1"/>
</dbReference>
<dbReference type="GO" id="GO:0046872">
    <property type="term" value="F:metal ion binding"/>
    <property type="evidence" value="ECO:0007669"/>
    <property type="project" value="UniProtKB-KW"/>
</dbReference>
<gene>
    <name evidence="5" type="ORF">DPCES_0050</name>
</gene>
<dbReference type="InterPro" id="IPR021219">
    <property type="entry name" value="DUF2703"/>
</dbReference>
<evidence type="ECO:0000256" key="3">
    <source>
        <dbReference type="ARBA" id="ARBA00023014"/>
    </source>
</evidence>
<dbReference type="Pfam" id="PF13237">
    <property type="entry name" value="Fer4_10"/>
    <property type="match status" value="1"/>
</dbReference>